<protein>
    <recommendedName>
        <fullName evidence="2">Transglycosylase SLT domain-containing protein</fullName>
    </recommendedName>
</protein>
<evidence type="ECO:0000313" key="3">
    <source>
        <dbReference type="EMBL" id="MBL0389761.1"/>
    </source>
</evidence>
<dbReference type="Gene3D" id="1.10.530.10">
    <property type="match status" value="1"/>
</dbReference>
<dbReference type="SUPFAM" id="SSF53955">
    <property type="entry name" value="Lysozyme-like"/>
    <property type="match status" value="1"/>
</dbReference>
<dbReference type="RefSeq" id="WP_201672359.1">
    <property type="nucleotide sequence ID" value="NZ_JAEQNE010000001.1"/>
</dbReference>
<evidence type="ECO:0000259" key="2">
    <source>
        <dbReference type="Pfam" id="PF01464"/>
    </source>
</evidence>
<feature type="signal peptide" evidence="1">
    <location>
        <begin position="1"/>
        <end position="17"/>
    </location>
</feature>
<dbReference type="InterPro" id="IPR023346">
    <property type="entry name" value="Lysozyme-like_dom_sf"/>
</dbReference>
<keyword evidence="1" id="KW-0732">Signal</keyword>
<dbReference type="Proteomes" id="UP000599109">
    <property type="component" value="Unassembled WGS sequence"/>
</dbReference>
<keyword evidence="4" id="KW-1185">Reference proteome</keyword>
<feature type="domain" description="Transglycosylase SLT" evidence="2">
    <location>
        <begin position="92"/>
        <end position="157"/>
    </location>
</feature>
<proteinExistence type="predicted"/>
<reference evidence="3 4" key="1">
    <citation type="journal article" date="2017" name="Int. J. Syst. Evol. Microbiol.">
        <title>Ramlibacter monticola sp. nov., isolated from forest soil.</title>
        <authorList>
            <person name="Chaudhary D.K."/>
            <person name="Kim J."/>
        </authorList>
    </citation>
    <scope>NUCLEOTIDE SEQUENCE [LARGE SCALE GENOMIC DNA]</scope>
    <source>
        <strain evidence="3 4">KACC 19175</strain>
    </source>
</reference>
<comment type="caution">
    <text evidence="3">The sequence shown here is derived from an EMBL/GenBank/DDBJ whole genome shotgun (WGS) entry which is preliminary data.</text>
</comment>
<accession>A0A937CQH1</accession>
<feature type="chain" id="PRO_5037187770" description="Transglycosylase SLT domain-containing protein" evidence="1">
    <location>
        <begin position="18"/>
        <end position="307"/>
    </location>
</feature>
<evidence type="ECO:0000313" key="4">
    <source>
        <dbReference type="Proteomes" id="UP000599109"/>
    </source>
</evidence>
<organism evidence="3 4">
    <name type="scientific">Ramlibacter monticola</name>
    <dbReference type="NCBI Taxonomy" id="1926872"/>
    <lineage>
        <taxon>Bacteria</taxon>
        <taxon>Pseudomonadati</taxon>
        <taxon>Pseudomonadota</taxon>
        <taxon>Betaproteobacteria</taxon>
        <taxon>Burkholderiales</taxon>
        <taxon>Comamonadaceae</taxon>
        <taxon>Ramlibacter</taxon>
    </lineage>
</organism>
<dbReference type="Pfam" id="PF01464">
    <property type="entry name" value="SLT"/>
    <property type="match status" value="1"/>
</dbReference>
<name>A0A937CQH1_9BURK</name>
<evidence type="ECO:0000256" key="1">
    <source>
        <dbReference type="SAM" id="SignalP"/>
    </source>
</evidence>
<dbReference type="AlphaFoldDB" id="A0A937CQH1"/>
<dbReference type="EMBL" id="JAEQNE010000001">
    <property type="protein sequence ID" value="MBL0389761.1"/>
    <property type="molecule type" value="Genomic_DNA"/>
</dbReference>
<gene>
    <name evidence="3" type="ORF">JJ685_01260</name>
</gene>
<sequence length="307" mass="32513">MGSQLSFVQSVSRAAQAALLAACVIGSVILPVAARAAATPASPQGTYYEKLRGQLRWMTVRVGSRAVQTPDPESRVLLARAAADRAGLAEVGLDYRDVYGVISAETSWVPRPGMGRNGVTSEGLAQLEPATARALGVRDANDPVEAVHAAAKLLKEAAQWSARRIAGLRLPGAERAARLREGISIYYNLSSAARQHWDGIRHPALPVETQRHIRNVRQGALQAERLAGDGASGLPAVLPVVEAKTAPVERAADAKPRVVGTIEWSGGGSDADGRRAGRHTVWSNGTVTREGGRVRWTSNAPVPQRNG</sequence>
<dbReference type="InterPro" id="IPR008258">
    <property type="entry name" value="Transglycosylase_SLT_dom_1"/>
</dbReference>